<organism evidence="11 12">
    <name type="scientific">Septoria linicola</name>
    <dbReference type="NCBI Taxonomy" id="215465"/>
    <lineage>
        <taxon>Eukaryota</taxon>
        <taxon>Fungi</taxon>
        <taxon>Dikarya</taxon>
        <taxon>Ascomycota</taxon>
        <taxon>Pezizomycotina</taxon>
        <taxon>Dothideomycetes</taxon>
        <taxon>Dothideomycetidae</taxon>
        <taxon>Mycosphaerellales</taxon>
        <taxon>Mycosphaerellaceae</taxon>
        <taxon>Septoria</taxon>
    </lineage>
</organism>
<comment type="subcellular location">
    <subcellularLocation>
        <location evidence="1">Membrane</location>
    </subcellularLocation>
</comment>
<dbReference type="PROSITE" id="PS50255">
    <property type="entry name" value="CYTOCHROME_B5_2"/>
    <property type="match status" value="1"/>
</dbReference>
<dbReference type="PRINTS" id="PR00363">
    <property type="entry name" value="CYTOCHROMEB5"/>
</dbReference>
<comment type="similarity">
    <text evidence="7 8">Belongs to the cytochrome b5 family.</text>
</comment>
<dbReference type="GO" id="GO:0020037">
    <property type="term" value="F:heme binding"/>
    <property type="evidence" value="ECO:0007669"/>
    <property type="project" value="UniProtKB-UniRule"/>
</dbReference>
<keyword evidence="5 8" id="KW-0408">Iron</keyword>
<dbReference type="PANTHER" id="PTHR19359">
    <property type="entry name" value="CYTOCHROME B5"/>
    <property type="match status" value="1"/>
</dbReference>
<evidence type="ECO:0000313" key="11">
    <source>
        <dbReference type="EMBL" id="USW53725.1"/>
    </source>
</evidence>
<dbReference type="GO" id="GO:0016020">
    <property type="term" value="C:membrane"/>
    <property type="evidence" value="ECO:0007669"/>
    <property type="project" value="UniProtKB-SubCell"/>
</dbReference>
<feature type="region of interest" description="Disordered" evidence="9">
    <location>
        <begin position="1"/>
        <end position="28"/>
    </location>
</feature>
<reference evidence="11" key="1">
    <citation type="submission" date="2022-06" db="EMBL/GenBank/DDBJ databases">
        <title>Complete genome sequences of two strains of the flax pathogen Septoria linicola.</title>
        <authorList>
            <person name="Lapalu N."/>
            <person name="Simon A."/>
            <person name="Demenou B."/>
            <person name="Paumier D."/>
            <person name="Guillot M.-P."/>
            <person name="Gout L."/>
            <person name="Valade R."/>
        </authorList>
    </citation>
    <scope>NUCLEOTIDE SEQUENCE</scope>
    <source>
        <strain evidence="11">SE15195</strain>
    </source>
</reference>
<dbReference type="Pfam" id="PF00173">
    <property type="entry name" value="Cyt-b5"/>
    <property type="match status" value="1"/>
</dbReference>
<evidence type="ECO:0000256" key="4">
    <source>
        <dbReference type="ARBA" id="ARBA00022723"/>
    </source>
</evidence>
<proteinExistence type="inferred from homology"/>
<gene>
    <name evidence="11" type="ORF">Slin15195_G070440</name>
</gene>
<protein>
    <submittedName>
        <fullName evidence="11">Cytochrome b5-like heme/steroid binding domain, NADH:cytochrome b5 reductase</fullName>
    </submittedName>
</protein>
<dbReference type="EMBL" id="CP099422">
    <property type="protein sequence ID" value="USW53725.1"/>
    <property type="molecule type" value="Genomic_DNA"/>
</dbReference>
<keyword evidence="6" id="KW-0472">Membrane</keyword>
<dbReference type="InterPro" id="IPR050668">
    <property type="entry name" value="Cytochrome_b5"/>
</dbReference>
<dbReference type="OrthoDB" id="260519at2759"/>
<evidence type="ECO:0000256" key="1">
    <source>
        <dbReference type="ARBA" id="ARBA00004370"/>
    </source>
</evidence>
<dbReference type="PROSITE" id="PS00191">
    <property type="entry name" value="CYTOCHROME_B5_1"/>
    <property type="match status" value="1"/>
</dbReference>
<keyword evidence="12" id="KW-1185">Reference proteome</keyword>
<keyword evidence="4 8" id="KW-0479">Metal-binding</keyword>
<dbReference type="AlphaFoldDB" id="A0A9Q9AWA8"/>
<accession>A0A9Q9AWA8</accession>
<evidence type="ECO:0000256" key="6">
    <source>
        <dbReference type="ARBA" id="ARBA00023136"/>
    </source>
</evidence>
<name>A0A9Q9AWA8_9PEZI</name>
<dbReference type="Proteomes" id="UP001056384">
    <property type="component" value="Chromosome 5"/>
</dbReference>
<evidence type="ECO:0000259" key="10">
    <source>
        <dbReference type="PROSITE" id="PS50255"/>
    </source>
</evidence>
<evidence type="ECO:0000313" key="12">
    <source>
        <dbReference type="Proteomes" id="UP001056384"/>
    </source>
</evidence>
<dbReference type="InterPro" id="IPR036400">
    <property type="entry name" value="Cyt_B5-like_heme/steroid_sf"/>
</dbReference>
<dbReference type="SMART" id="SM01117">
    <property type="entry name" value="Cyt-b5"/>
    <property type="match status" value="1"/>
</dbReference>
<dbReference type="InterPro" id="IPR018506">
    <property type="entry name" value="Cyt_B5_heme-BS"/>
</dbReference>
<evidence type="ECO:0000256" key="8">
    <source>
        <dbReference type="RuleBase" id="RU362121"/>
    </source>
</evidence>
<sequence length="87" mass="9788">MESSSDRKELKAKWKNDAGDKTYNKDEVSEHNSKQDCWIVIHGQVYNVTEYLRDHPGGKEVLLEVAGTDSTAAYEDVGHSEDASEIM</sequence>
<dbReference type="Gene3D" id="3.10.120.10">
    <property type="entry name" value="Cytochrome b5-like heme/steroid binding domain"/>
    <property type="match status" value="1"/>
</dbReference>
<evidence type="ECO:0000256" key="2">
    <source>
        <dbReference type="ARBA" id="ARBA00022617"/>
    </source>
</evidence>
<evidence type="ECO:0000256" key="3">
    <source>
        <dbReference type="ARBA" id="ARBA00022692"/>
    </source>
</evidence>
<feature type="domain" description="Cytochrome b5 heme-binding" evidence="10">
    <location>
        <begin position="20"/>
        <end position="87"/>
    </location>
</feature>
<evidence type="ECO:0000256" key="7">
    <source>
        <dbReference type="ARBA" id="ARBA00038168"/>
    </source>
</evidence>
<evidence type="ECO:0000256" key="9">
    <source>
        <dbReference type="SAM" id="MobiDB-lite"/>
    </source>
</evidence>
<dbReference type="GO" id="GO:0046872">
    <property type="term" value="F:metal ion binding"/>
    <property type="evidence" value="ECO:0007669"/>
    <property type="project" value="UniProtKB-UniRule"/>
</dbReference>
<dbReference type="FunFam" id="3.10.120.10:FF:000002">
    <property type="entry name" value="Cytochrome b5 type B"/>
    <property type="match status" value="1"/>
</dbReference>
<dbReference type="SUPFAM" id="SSF55856">
    <property type="entry name" value="Cytochrome b5-like heme/steroid binding domain"/>
    <property type="match status" value="1"/>
</dbReference>
<keyword evidence="2 8" id="KW-0349">Heme</keyword>
<keyword evidence="3" id="KW-0812">Transmembrane</keyword>
<dbReference type="InterPro" id="IPR001199">
    <property type="entry name" value="Cyt_B5-like_heme/steroid-bd"/>
</dbReference>
<evidence type="ECO:0000256" key="5">
    <source>
        <dbReference type="ARBA" id="ARBA00023004"/>
    </source>
</evidence>